<dbReference type="AlphaFoldDB" id="A0A437AEZ6"/>
<dbReference type="VEuPathDB" id="FungiDB:DFL_000896"/>
<evidence type="ECO:0000313" key="1">
    <source>
        <dbReference type="EMBL" id="RVD89909.1"/>
    </source>
</evidence>
<protein>
    <submittedName>
        <fullName evidence="1">Uncharacterized protein</fullName>
    </submittedName>
</protein>
<reference evidence="1 2" key="1">
    <citation type="submission" date="2019-01" db="EMBL/GenBank/DDBJ databases">
        <title>Intercellular communication is required for trap formation in the nematode-trapping fungus Duddingtonia flagrans.</title>
        <authorList>
            <person name="Youssar L."/>
            <person name="Wernet V."/>
            <person name="Hensel N."/>
            <person name="Hildebrandt H.-G."/>
            <person name="Fischer R."/>
        </authorList>
    </citation>
    <scope>NUCLEOTIDE SEQUENCE [LARGE SCALE GENOMIC DNA]</scope>
    <source>
        <strain evidence="1 2">CBS H-5679</strain>
    </source>
</reference>
<accession>A0A437AEZ6</accession>
<dbReference type="GeneID" id="93583207"/>
<dbReference type="EMBL" id="SAEB01000001">
    <property type="protein sequence ID" value="RVD89909.1"/>
    <property type="molecule type" value="Genomic_DNA"/>
</dbReference>
<evidence type="ECO:0000313" key="2">
    <source>
        <dbReference type="Proteomes" id="UP000283090"/>
    </source>
</evidence>
<dbReference type="Proteomes" id="UP000283090">
    <property type="component" value="Unassembled WGS sequence"/>
</dbReference>
<dbReference type="OrthoDB" id="5400154at2759"/>
<sequence>MSPRSLKCMAPIYIGFKASLLGKIYAGPLLLSPPLAIAYEIAFSNHDLEDDLPDYFSASPIPDFHWSVYLPYRCNVVNHSGLKWRPAWSKCIQDILVRALPNSDGPLDIIVFHDNEPDQSDDEIDFDLNDPCFWTDARGIVRFKNGVTDCLSRGVGNGQKYNLSGANNPTHWRELDPAVGIPDQAWASLVDRLELGQTAVWWEIPDPDGGGLPQQRGDIYSGGYFTDHWYSFSEHGASLLLGPDVTDPDGS</sequence>
<proteinExistence type="predicted"/>
<organism evidence="1 2">
    <name type="scientific">Arthrobotrys flagrans</name>
    <name type="common">Nematode-trapping fungus</name>
    <name type="synonym">Trichothecium flagrans</name>
    <dbReference type="NCBI Taxonomy" id="97331"/>
    <lineage>
        <taxon>Eukaryota</taxon>
        <taxon>Fungi</taxon>
        <taxon>Dikarya</taxon>
        <taxon>Ascomycota</taxon>
        <taxon>Pezizomycotina</taxon>
        <taxon>Orbiliomycetes</taxon>
        <taxon>Orbiliales</taxon>
        <taxon>Orbiliaceae</taxon>
        <taxon>Arthrobotrys</taxon>
    </lineage>
</organism>
<name>A0A437AEZ6_ARTFL</name>
<gene>
    <name evidence="1" type="ORF">DFL_000896</name>
</gene>
<keyword evidence="2" id="KW-1185">Reference proteome</keyword>
<comment type="caution">
    <text evidence="1">The sequence shown here is derived from an EMBL/GenBank/DDBJ whole genome shotgun (WGS) entry which is preliminary data.</text>
</comment>
<dbReference type="RefSeq" id="XP_067495453.1">
    <property type="nucleotide sequence ID" value="XM_067638771.1"/>
</dbReference>